<dbReference type="InterPro" id="IPR015590">
    <property type="entry name" value="Aldehyde_DH_dom"/>
</dbReference>
<dbReference type="EMBL" id="CAOF01000060">
    <property type="protein sequence ID" value="CCO45504.1"/>
    <property type="molecule type" value="Genomic_DNA"/>
</dbReference>
<dbReference type="InterPro" id="IPR016163">
    <property type="entry name" value="Ald_DH_C"/>
</dbReference>
<dbReference type="PANTHER" id="PTHR43353:SF3">
    <property type="entry name" value="ALDEHYDE DEHYDROGENASE-RELATED"/>
    <property type="match status" value="1"/>
</dbReference>
<name>A0AAV2VM10_9VIBR</name>
<evidence type="ECO:0000256" key="1">
    <source>
        <dbReference type="ARBA" id="ARBA00023002"/>
    </source>
</evidence>
<gene>
    <name evidence="3" type="ORF">VIBNISOn1_1520012</name>
</gene>
<dbReference type="InterPro" id="IPR050740">
    <property type="entry name" value="Aldehyde_DH_Superfamily"/>
</dbReference>
<evidence type="ECO:0000259" key="2">
    <source>
        <dbReference type="Pfam" id="PF00171"/>
    </source>
</evidence>
<sequence length="507" mass="54087">MENLGKLVIAGQWVKGEGNPTQAVNPSTNQTLPNTFDTASSEQVVTACEQAERAWRTYSEFPRAKRGEFLQAIGNELFAREADIVHFGALETGLPELRLKGELQRTVDQLNLFANALIDQDEPVLYDEALPERAPLPRPSLTLVKRSIGPVAVFGASNFPLAFSVAGGDTASALAAGCSVIVKAHSSHPHLSYLAASAIVTAIEKSGVPKGVFSLLSGSGSTIGGQLVSHPAIKGVGFTGSKKGGLALTRLAQQRNVPIPVFAEMSSINPVFITETALKESADDIAAGMTGSICLGAGQFCTNPGLILVENNSESEGFLRTLSENVAAQNAQTMLNRHIRLSYQQGVERLENLGAKKLAEANAAKGEGENLCYPALFKISDAEFLADPAVWQEEVFGSASLVVVAKDVSSIRQIIKVLEGQLTFTFWLSEQGESEEVTSLVLLAQHKAGRIIFNGFPTGVEVCQSMVHGGPFPATSNTQYTSVGSTSIDRWLRPVCFQNVPDWLSST</sequence>
<dbReference type="Gene3D" id="3.40.605.10">
    <property type="entry name" value="Aldehyde Dehydrogenase, Chain A, domain 1"/>
    <property type="match status" value="1"/>
</dbReference>
<dbReference type="RefSeq" id="WP_022610952.1">
    <property type="nucleotide sequence ID" value="NZ_LK391965.1"/>
</dbReference>
<proteinExistence type="predicted"/>
<dbReference type="InterPro" id="IPR016161">
    <property type="entry name" value="Ald_DH/histidinol_DH"/>
</dbReference>
<dbReference type="CDD" id="cd07129">
    <property type="entry name" value="ALDH_KGSADH"/>
    <property type="match status" value="1"/>
</dbReference>
<evidence type="ECO:0000313" key="4">
    <source>
        <dbReference type="Proteomes" id="UP000018211"/>
    </source>
</evidence>
<dbReference type="Gene3D" id="3.40.309.10">
    <property type="entry name" value="Aldehyde Dehydrogenase, Chain A, domain 2"/>
    <property type="match status" value="1"/>
</dbReference>
<feature type="domain" description="Aldehyde dehydrogenase" evidence="2">
    <location>
        <begin position="13"/>
        <end position="436"/>
    </location>
</feature>
<dbReference type="GO" id="GO:0016620">
    <property type="term" value="F:oxidoreductase activity, acting on the aldehyde or oxo group of donors, NAD or NADP as acceptor"/>
    <property type="evidence" value="ECO:0007669"/>
    <property type="project" value="InterPro"/>
</dbReference>
<dbReference type="Proteomes" id="UP000018211">
    <property type="component" value="Unassembled WGS sequence"/>
</dbReference>
<protein>
    <submittedName>
        <fullName evidence="3">Alpha-ketoglutaric semialdehyde dehydrogenase</fullName>
    </submittedName>
</protein>
<dbReference type="Pfam" id="PF00171">
    <property type="entry name" value="Aldedh"/>
    <property type="match status" value="1"/>
</dbReference>
<dbReference type="SUPFAM" id="SSF53720">
    <property type="entry name" value="ALDH-like"/>
    <property type="match status" value="1"/>
</dbReference>
<dbReference type="AlphaFoldDB" id="A0AAV2VM10"/>
<evidence type="ECO:0000313" key="3">
    <source>
        <dbReference type="EMBL" id="CCO45504.1"/>
    </source>
</evidence>
<keyword evidence="1" id="KW-0560">Oxidoreductase</keyword>
<dbReference type="PANTHER" id="PTHR43353">
    <property type="entry name" value="SUCCINATE-SEMIALDEHYDE DEHYDROGENASE, MITOCHONDRIAL"/>
    <property type="match status" value="1"/>
</dbReference>
<dbReference type="InterPro" id="IPR044151">
    <property type="entry name" value="ALDH_KGSADH"/>
</dbReference>
<organism evidence="3 4">
    <name type="scientific">Vibrio nigripulchritudo SOn1</name>
    <dbReference type="NCBI Taxonomy" id="1238450"/>
    <lineage>
        <taxon>Bacteria</taxon>
        <taxon>Pseudomonadati</taxon>
        <taxon>Pseudomonadota</taxon>
        <taxon>Gammaproteobacteria</taxon>
        <taxon>Vibrionales</taxon>
        <taxon>Vibrionaceae</taxon>
        <taxon>Vibrio</taxon>
    </lineage>
</organism>
<comment type="caution">
    <text evidence="3">The sequence shown here is derived from an EMBL/GenBank/DDBJ whole genome shotgun (WGS) entry which is preliminary data.</text>
</comment>
<reference evidence="3 4" key="1">
    <citation type="journal article" date="2013" name="ISME J.">
        <title>Comparative genomics of pathogenic lineages of Vibrio nigripulchritudo identifies virulence-associated traits.</title>
        <authorList>
            <person name="Goudenege D."/>
            <person name="Labreuche Y."/>
            <person name="Krin E."/>
            <person name="Ansquer D."/>
            <person name="Mangenot S."/>
            <person name="Calteau A."/>
            <person name="Medigue C."/>
            <person name="Mazel D."/>
            <person name="Polz M.F."/>
            <person name="Le Roux F."/>
        </authorList>
    </citation>
    <scope>NUCLEOTIDE SEQUENCE [LARGE SCALE GENOMIC DNA]</scope>
    <source>
        <strain evidence="3 4">SOn1</strain>
    </source>
</reference>
<dbReference type="InterPro" id="IPR016162">
    <property type="entry name" value="Ald_DH_N"/>
</dbReference>
<accession>A0AAV2VM10</accession>